<evidence type="ECO:0000313" key="3">
    <source>
        <dbReference type="Proteomes" id="UP001596378"/>
    </source>
</evidence>
<reference evidence="3" key="1">
    <citation type="journal article" date="2019" name="Int. J. Syst. Evol. Microbiol.">
        <title>The Global Catalogue of Microorganisms (GCM) 10K type strain sequencing project: providing services to taxonomists for standard genome sequencing and annotation.</title>
        <authorList>
            <consortium name="The Broad Institute Genomics Platform"/>
            <consortium name="The Broad Institute Genome Sequencing Center for Infectious Disease"/>
            <person name="Wu L."/>
            <person name="Ma J."/>
        </authorList>
    </citation>
    <scope>NUCLEOTIDE SEQUENCE [LARGE SCALE GENOMIC DNA]</scope>
    <source>
        <strain evidence="3">KCTC 12907</strain>
    </source>
</reference>
<evidence type="ECO:0000313" key="2">
    <source>
        <dbReference type="EMBL" id="MFC7148480.1"/>
    </source>
</evidence>
<proteinExistence type="predicted"/>
<dbReference type="EMBL" id="JBHTAI010000004">
    <property type="protein sequence ID" value="MFC7148480.1"/>
    <property type="molecule type" value="Genomic_DNA"/>
</dbReference>
<feature type="region of interest" description="Disordered" evidence="1">
    <location>
        <begin position="58"/>
        <end position="82"/>
    </location>
</feature>
<name>A0ABW2FCH7_9BACL</name>
<dbReference type="Proteomes" id="UP001596378">
    <property type="component" value="Unassembled WGS sequence"/>
</dbReference>
<evidence type="ECO:0000256" key="1">
    <source>
        <dbReference type="SAM" id="MobiDB-lite"/>
    </source>
</evidence>
<gene>
    <name evidence="2" type="ORF">ACFQMJ_08085</name>
</gene>
<feature type="compositionally biased region" description="Basic residues" evidence="1">
    <location>
        <begin position="70"/>
        <end position="79"/>
    </location>
</feature>
<comment type="caution">
    <text evidence="2">The sequence shown here is derived from an EMBL/GenBank/DDBJ whole genome shotgun (WGS) entry which is preliminary data.</text>
</comment>
<sequence>MHKNLKRDQRLEVAKQWIRQYKGKKWIRSYRKHFGISSECAIQELRLLQVPLTKEEIADGRKGASARGRNEKRKARRNKKLADRIETPWQDETYYYIAGYTGWGFPYGITWEENERINNDFSLFATAPSEEPEEANSRFQWDFR</sequence>
<keyword evidence="3" id="KW-1185">Reference proteome</keyword>
<accession>A0ABW2FCH7</accession>
<protein>
    <submittedName>
        <fullName evidence="2">Uncharacterized protein</fullName>
    </submittedName>
</protein>
<organism evidence="2 3">
    <name type="scientific">Cohnella cellulosilytica</name>
    <dbReference type="NCBI Taxonomy" id="986710"/>
    <lineage>
        <taxon>Bacteria</taxon>
        <taxon>Bacillati</taxon>
        <taxon>Bacillota</taxon>
        <taxon>Bacilli</taxon>
        <taxon>Bacillales</taxon>
        <taxon>Paenibacillaceae</taxon>
        <taxon>Cohnella</taxon>
    </lineage>
</organism>
<dbReference type="RefSeq" id="WP_378045242.1">
    <property type="nucleotide sequence ID" value="NZ_JBHMDN010000007.1"/>
</dbReference>